<feature type="domain" description="G-protein coupled receptors family 1 profile" evidence="15">
    <location>
        <begin position="69"/>
        <end position="323"/>
    </location>
</feature>
<dbReference type="Proteomes" id="UP000694620">
    <property type="component" value="Chromosome 4"/>
</dbReference>
<evidence type="ECO:0000256" key="8">
    <source>
        <dbReference type="ARBA" id="ARBA00023170"/>
    </source>
</evidence>
<dbReference type="Gene3D" id="1.20.1070.10">
    <property type="entry name" value="Rhodopsin 7-helix transmembrane proteins"/>
    <property type="match status" value="1"/>
</dbReference>
<dbReference type="InterPro" id="IPR017452">
    <property type="entry name" value="GPCR_Rhodpsn_7TM"/>
</dbReference>
<dbReference type="GO" id="GO:0045028">
    <property type="term" value="F:G protein-coupled purinergic nucleotide receptor activity"/>
    <property type="evidence" value="ECO:0007669"/>
    <property type="project" value="TreeGrafter"/>
</dbReference>
<comment type="similarity">
    <text evidence="13">Belongs to the G-protein coupled receptor 1 family.</text>
</comment>
<dbReference type="FunFam" id="1.20.1070.10:FF:000150">
    <property type="entry name" value="probable G-protein coupled receptor 34"/>
    <property type="match status" value="1"/>
</dbReference>
<sequence length="383" mass="44292">MNTTELQITRALSSLKSLVSSASYNTAFNNGSSNITQKPKDLECNLDEESTRITLVTVYSFIFIFGLLGNVLALYVFLCVHSKKSSVHVFLINTSVADLILIFCLPFRIYYHISHNKWMLGQTLCKVVGNVFYMNMYVSIFLLAFISIDRYFKVHHSTHQHKLLNIKFSYLICCITWMLSIALVIPFIIKPEGNESNQKCFHYKDKQQAVWKAIINIIIVAFFWLLFLFLVTSYVKIARTLIHLSREKSTFPNASKYRKTAKKSFIVLFIFTLCFVPYHLFRCFYIHSQISSSKCDWKKIMDKTNEIVLLLSALNSCLDPVMYFLLSSSIRKRTISIIFKKKTHNVSTTNSSTTEMKQINVSIPSNPRVSFSSIYSIFRKQSK</sequence>
<evidence type="ECO:0000256" key="11">
    <source>
        <dbReference type="ARBA" id="ARBA00035691"/>
    </source>
</evidence>
<proteinExistence type="inferred from homology"/>
<evidence type="ECO:0000256" key="10">
    <source>
        <dbReference type="ARBA" id="ARBA00023224"/>
    </source>
</evidence>
<reference evidence="16" key="3">
    <citation type="submission" date="2025-09" db="UniProtKB">
        <authorList>
            <consortium name="Ensembl"/>
        </authorList>
    </citation>
    <scope>IDENTIFICATION</scope>
</reference>
<evidence type="ECO:0000256" key="12">
    <source>
        <dbReference type="ARBA" id="ARBA00045234"/>
    </source>
</evidence>
<evidence type="ECO:0000259" key="15">
    <source>
        <dbReference type="PROSITE" id="PS50262"/>
    </source>
</evidence>
<feature type="transmembrane region" description="Helical" evidence="14">
    <location>
        <begin position="265"/>
        <end position="287"/>
    </location>
</feature>
<evidence type="ECO:0000256" key="1">
    <source>
        <dbReference type="ARBA" id="ARBA00004651"/>
    </source>
</evidence>
<evidence type="ECO:0000313" key="17">
    <source>
        <dbReference type="Proteomes" id="UP000694620"/>
    </source>
</evidence>
<feature type="transmembrane region" description="Helical" evidence="14">
    <location>
        <begin position="168"/>
        <end position="189"/>
    </location>
</feature>
<evidence type="ECO:0000256" key="2">
    <source>
        <dbReference type="ARBA" id="ARBA00022475"/>
    </source>
</evidence>
<gene>
    <name evidence="16" type="primary">GPR34</name>
    <name evidence="16" type="synonym">gpr34b</name>
</gene>
<dbReference type="OrthoDB" id="10005568at2759"/>
<evidence type="ECO:0000256" key="4">
    <source>
        <dbReference type="ARBA" id="ARBA00022989"/>
    </source>
</evidence>
<keyword evidence="6 14" id="KW-0472">Membrane</keyword>
<dbReference type="AlphaFoldDB" id="A0A8C4SAG1"/>
<accession>A0A8C4SAG1</accession>
<evidence type="ECO:0000256" key="7">
    <source>
        <dbReference type="ARBA" id="ARBA00023157"/>
    </source>
</evidence>
<feature type="transmembrane region" description="Helical" evidence="14">
    <location>
        <begin position="56"/>
        <end position="78"/>
    </location>
</feature>
<keyword evidence="3 13" id="KW-0812">Transmembrane</keyword>
<reference evidence="16" key="1">
    <citation type="submission" date="2021-06" db="EMBL/GenBank/DDBJ databases">
        <authorList>
            <consortium name="Wellcome Sanger Institute Data Sharing"/>
        </authorList>
    </citation>
    <scope>NUCLEOTIDE SEQUENCE [LARGE SCALE GENOMIC DNA]</scope>
</reference>
<reference evidence="16" key="2">
    <citation type="submission" date="2025-08" db="UniProtKB">
        <authorList>
            <consortium name="Ensembl"/>
        </authorList>
    </citation>
    <scope>IDENTIFICATION</scope>
</reference>
<dbReference type="PANTHER" id="PTHR24233">
    <property type="entry name" value="P2Y PURINOCEPTOR-RELATED G-PROTEIN COUPLED RECEPTOR"/>
    <property type="match status" value="1"/>
</dbReference>
<evidence type="ECO:0000256" key="13">
    <source>
        <dbReference type="RuleBase" id="RU000688"/>
    </source>
</evidence>
<dbReference type="Pfam" id="PF00001">
    <property type="entry name" value="7tm_1"/>
    <property type="match status" value="1"/>
</dbReference>
<keyword evidence="17" id="KW-1185">Reference proteome</keyword>
<feature type="transmembrane region" description="Helical" evidence="14">
    <location>
        <begin position="209"/>
        <end position="231"/>
    </location>
</feature>
<feature type="transmembrane region" description="Helical" evidence="14">
    <location>
        <begin position="131"/>
        <end position="148"/>
    </location>
</feature>
<dbReference type="InterPro" id="IPR000276">
    <property type="entry name" value="GPCR_Rhodpsn"/>
</dbReference>
<feature type="transmembrane region" description="Helical" evidence="14">
    <location>
        <begin position="90"/>
        <end position="111"/>
    </location>
</feature>
<evidence type="ECO:0000256" key="3">
    <source>
        <dbReference type="ARBA" id="ARBA00022692"/>
    </source>
</evidence>
<keyword evidence="7" id="KW-1015">Disulfide bond</keyword>
<evidence type="ECO:0000256" key="6">
    <source>
        <dbReference type="ARBA" id="ARBA00023136"/>
    </source>
</evidence>
<name>A0A8C4SAG1_ERPCA</name>
<keyword evidence="10 13" id="KW-0807">Transducer</keyword>
<keyword evidence="2" id="KW-1003">Cell membrane</keyword>
<dbReference type="SUPFAM" id="SSF81321">
    <property type="entry name" value="Family A G protein-coupled receptor-like"/>
    <property type="match status" value="1"/>
</dbReference>
<protein>
    <recommendedName>
        <fullName evidence="11">Probable G-protein coupled receptor 34</fullName>
    </recommendedName>
</protein>
<dbReference type="GeneTree" id="ENSGT01110000267167"/>
<organism evidence="16 17">
    <name type="scientific">Erpetoichthys calabaricus</name>
    <name type="common">Rope fish</name>
    <name type="synonym">Calamoichthys calabaricus</name>
    <dbReference type="NCBI Taxonomy" id="27687"/>
    <lineage>
        <taxon>Eukaryota</taxon>
        <taxon>Metazoa</taxon>
        <taxon>Chordata</taxon>
        <taxon>Craniata</taxon>
        <taxon>Vertebrata</taxon>
        <taxon>Euteleostomi</taxon>
        <taxon>Actinopterygii</taxon>
        <taxon>Polypteriformes</taxon>
        <taxon>Polypteridae</taxon>
        <taxon>Erpetoichthys</taxon>
    </lineage>
</organism>
<keyword evidence="9" id="KW-0325">Glycoprotein</keyword>
<keyword evidence="5 13" id="KW-0297">G-protein coupled receptor</keyword>
<dbReference type="PRINTS" id="PR01157">
    <property type="entry name" value="P2YPURNOCPTR"/>
</dbReference>
<evidence type="ECO:0000256" key="5">
    <source>
        <dbReference type="ARBA" id="ARBA00023040"/>
    </source>
</evidence>
<feature type="transmembrane region" description="Helical" evidence="14">
    <location>
        <begin position="307"/>
        <end position="326"/>
    </location>
</feature>
<keyword evidence="8 13" id="KW-0675">Receptor</keyword>
<comment type="function">
    <text evidence="12">G-protein-coupled receptor of lysophosphatidylserine (LysoPS) that plays different roles in immune response. Acts a damage-sensing receptor that triggers tissue repair upon recognition of dying neutrophils. Mechanistically, apoptotic neutrophils release lysophosphatydilserine that are recognized by type 3 innate lymphoid cells (ILC3s) via GPR34, which activates downstream PI3K-AKT and RAS-ERK signaling pathways leading to STAT3 activation and IL-22 production. Plays an important role in microglial function, controlling morphology and phagocytosis.</text>
</comment>
<dbReference type="PRINTS" id="PR00237">
    <property type="entry name" value="GPCRRHODOPSN"/>
</dbReference>
<keyword evidence="4 14" id="KW-1133">Transmembrane helix</keyword>
<dbReference type="GO" id="GO:0005886">
    <property type="term" value="C:plasma membrane"/>
    <property type="evidence" value="ECO:0007669"/>
    <property type="project" value="UniProtKB-SubCell"/>
</dbReference>
<evidence type="ECO:0000256" key="14">
    <source>
        <dbReference type="SAM" id="Phobius"/>
    </source>
</evidence>
<evidence type="ECO:0000256" key="9">
    <source>
        <dbReference type="ARBA" id="ARBA00023180"/>
    </source>
</evidence>
<dbReference type="PROSITE" id="PS50262">
    <property type="entry name" value="G_PROTEIN_RECEP_F1_2"/>
    <property type="match status" value="1"/>
</dbReference>
<dbReference type="PANTHER" id="PTHR24233:SF1">
    <property type="entry name" value="G-PROTEIN COUPLED RECEPTOR 34-RELATED"/>
    <property type="match status" value="1"/>
</dbReference>
<comment type="subcellular location">
    <subcellularLocation>
        <location evidence="1">Cell membrane</location>
        <topology evidence="1">Multi-pass membrane protein</topology>
    </subcellularLocation>
</comment>
<evidence type="ECO:0000313" key="16">
    <source>
        <dbReference type="Ensembl" id="ENSECRP00000014668.1"/>
    </source>
</evidence>
<dbReference type="PROSITE" id="PS00237">
    <property type="entry name" value="G_PROTEIN_RECEP_F1_1"/>
    <property type="match status" value="1"/>
</dbReference>
<dbReference type="Ensembl" id="ENSECRT00000014927.1">
    <property type="protein sequence ID" value="ENSECRP00000014668.1"/>
    <property type="gene ID" value="ENSECRG00000009791.1"/>
</dbReference>